<dbReference type="AlphaFoldDB" id="A0A699IR18"/>
<gene>
    <name evidence="2" type="ORF">Tci_551408</name>
</gene>
<protein>
    <submittedName>
        <fullName evidence="2">Coiled-coil domain-containing protein SCD2-like isoform X2</fullName>
    </submittedName>
</protein>
<reference evidence="2" key="1">
    <citation type="journal article" date="2019" name="Sci. Rep.">
        <title>Draft genome of Tanacetum cinerariifolium, the natural source of mosquito coil.</title>
        <authorList>
            <person name="Yamashiro T."/>
            <person name="Shiraishi A."/>
            <person name="Satake H."/>
            <person name="Nakayama K."/>
        </authorList>
    </citation>
    <scope>NUCLEOTIDE SEQUENCE</scope>
</reference>
<evidence type="ECO:0000256" key="1">
    <source>
        <dbReference type="SAM" id="Coils"/>
    </source>
</evidence>
<evidence type="ECO:0000313" key="2">
    <source>
        <dbReference type="EMBL" id="GEZ79435.1"/>
    </source>
</evidence>
<keyword evidence="1" id="KW-0175">Coiled coil</keyword>
<comment type="caution">
    <text evidence="2">The sequence shown here is derived from an EMBL/GenBank/DDBJ whole genome shotgun (WGS) entry which is preliminary data.</text>
</comment>
<proteinExistence type="predicted"/>
<dbReference type="EMBL" id="BKCJ010324511">
    <property type="protein sequence ID" value="GEZ79435.1"/>
    <property type="molecule type" value="Genomic_DNA"/>
</dbReference>
<feature type="coiled-coil region" evidence="1">
    <location>
        <begin position="233"/>
        <end position="267"/>
    </location>
</feature>
<sequence length="282" mass="31999">MRADRRIHLSKDGREKDRVIDALNATKTAKKTLLLSFKISSLICFQNLCFQLLDLRENVKDETLGAMKQLKESESEAKALRTMTQRMILTHEDMVGLTFPNVSWSSPHWADGSLSEHDRVMLCREAAIERRTYEVETYATSGNLDYLDSIPKGIHETMRSNQEHDFGLQKKETLNIRHSQSHEGRGSTITLRCCRGENGLSIADATMLPIKSATYDLNLMKSEAISNLPIATKDDDIEEVATLNDEAEASEAEYEKLKAKLDAEATSKIRKEEDEEAKRYLE</sequence>
<organism evidence="2">
    <name type="scientific">Tanacetum cinerariifolium</name>
    <name type="common">Dalmatian daisy</name>
    <name type="synonym">Chrysanthemum cinerariifolium</name>
    <dbReference type="NCBI Taxonomy" id="118510"/>
    <lineage>
        <taxon>Eukaryota</taxon>
        <taxon>Viridiplantae</taxon>
        <taxon>Streptophyta</taxon>
        <taxon>Embryophyta</taxon>
        <taxon>Tracheophyta</taxon>
        <taxon>Spermatophyta</taxon>
        <taxon>Magnoliopsida</taxon>
        <taxon>eudicotyledons</taxon>
        <taxon>Gunneridae</taxon>
        <taxon>Pentapetalae</taxon>
        <taxon>asterids</taxon>
        <taxon>campanulids</taxon>
        <taxon>Asterales</taxon>
        <taxon>Asteraceae</taxon>
        <taxon>Asteroideae</taxon>
        <taxon>Anthemideae</taxon>
        <taxon>Anthemidinae</taxon>
        <taxon>Tanacetum</taxon>
    </lineage>
</organism>
<name>A0A699IR18_TANCI</name>
<accession>A0A699IR18</accession>